<proteinExistence type="predicted"/>
<sequence length="69" mass="7900">MKNTLDKTTLPMRSQNDNYHIEQVQKKLFTPSSNMIRRPLCSCVEPHPLLSHERKTATSFNAEVQSLSA</sequence>
<protein>
    <submittedName>
        <fullName evidence="1">Uncharacterized protein</fullName>
    </submittedName>
</protein>
<dbReference type="Proteomes" id="UP000290545">
    <property type="component" value="Unassembled WGS sequence"/>
</dbReference>
<dbReference type="AlphaFoldDB" id="A0A4Q1DBB3"/>
<reference evidence="1 2" key="1">
    <citation type="submission" date="2019-01" db="EMBL/GenBank/DDBJ databases">
        <title>Filimonas sp. strain TTM-71.</title>
        <authorList>
            <person name="Chen W.-M."/>
        </authorList>
    </citation>
    <scope>NUCLEOTIDE SEQUENCE [LARGE SCALE GENOMIC DNA]</scope>
    <source>
        <strain evidence="1 2">TTM-71</strain>
    </source>
</reference>
<evidence type="ECO:0000313" key="2">
    <source>
        <dbReference type="Proteomes" id="UP000290545"/>
    </source>
</evidence>
<evidence type="ECO:0000313" key="1">
    <source>
        <dbReference type="EMBL" id="RXK86744.1"/>
    </source>
</evidence>
<name>A0A4Q1DBB3_9BACT</name>
<gene>
    <name evidence="1" type="ORF">ESB13_08065</name>
</gene>
<accession>A0A4Q1DBB3</accession>
<organism evidence="1 2">
    <name type="scientific">Filimonas effusa</name>
    <dbReference type="NCBI Taxonomy" id="2508721"/>
    <lineage>
        <taxon>Bacteria</taxon>
        <taxon>Pseudomonadati</taxon>
        <taxon>Bacteroidota</taxon>
        <taxon>Chitinophagia</taxon>
        <taxon>Chitinophagales</taxon>
        <taxon>Chitinophagaceae</taxon>
        <taxon>Filimonas</taxon>
    </lineage>
</organism>
<comment type="caution">
    <text evidence="1">The sequence shown here is derived from an EMBL/GenBank/DDBJ whole genome shotgun (WGS) entry which is preliminary data.</text>
</comment>
<dbReference type="RefSeq" id="WP_129002492.1">
    <property type="nucleotide sequence ID" value="NZ_SDHZ01000001.1"/>
</dbReference>
<keyword evidence="2" id="KW-1185">Reference proteome</keyword>
<dbReference type="EMBL" id="SDHZ01000001">
    <property type="protein sequence ID" value="RXK86744.1"/>
    <property type="molecule type" value="Genomic_DNA"/>
</dbReference>